<dbReference type="OrthoDB" id="10382821at2759"/>
<dbReference type="AlphaFoldDB" id="A0A8A1MCH0"/>
<evidence type="ECO:0000313" key="1">
    <source>
        <dbReference type="EMBL" id="QSS62900.1"/>
    </source>
</evidence>
<dbReference type="EMBL" id="CP069112">
    <property type="protein sequence ID" value="QSS62900.1"/>
    <property type="molecule type" value="Genomic_DNA"/>
</dbReference>
<sequence>MPSLAKQFQQRAATWTAVKRDAYTLQDSANGHSVRACCQAMVCNAKSGTSLMSSPSLLHADKLNAAKGKSFVSVVDEIKWFYQWQAHPEDHHKLTVITH</sequence>
<dbReference type="VEuPathDB" id="FungiDB:I7I51_02643"/>
<organism evidence="1 2">
    <name type="scientific">Ajellomyces capsulatus</name>
    <name type="common">Darling's disease fungus</name>
    <name type="synonym">Histoplasma capsulatum</name>
    <dbReference type="NCBI Taxonomy" id="5037"/>
    <lineage>
        <taxon>Eukaryota</taxon>
        <taxon>Fungi</taxon>
        <taxon>Dikarya</taxon>
        <taxon>Ascomycota</taxon>
        <taxon>Pezizomycotina</taxon>
        <taxon>Eurotiomycetes</taxon>
        <taxon>Eurotiomycetidae</taxon>
        <taxon>Onygenales</taxon>
        <taxon>Ajellomycetaceae</taxon>
        <taxon>Histoplasma</taxon>
    </lineage>
</organism>
<proteinExistence type="predicted"/>
<name>A0A8A1MCH0_AJECA</name>
<dbReference type="Proteomes" id="UP000663671">
    <property type="component" value="Chromosome 7"/>
</dbReference>
<evidence type="ECO:0000313" key="2">
    <source>
        <dbReference type="Proteomes" id="UP000663671"/>
    </source>
</evidence>
<protein>
    <submittedName>
        <fullName evidence="1">Uncharacterized protein</fullName>
    </submittedName>
</protein>
<accession>A0A8A1MCH0</accession>
<gene>
    <name evidence="1" type="ORF">I7I51_02643</name>
</gene>
<reference evidence="1" key="1">
    <citation type="submission" date="2021-01" db="EMBL/GenBank/DDBJ databases">
        <title>Chromosome-level genome assembly of a human fungal pathogen reveals clustering of transcriptionally co-regulated genes.</title>
        <authorList>
            <person name="Voorhies M."/>
            <person name="Cohen S."/>
            <person name="Shea T.P."/>
            <person name="Petrus S."/>
            <person name="Munoz J.F."/>
            <person name="Poplawski S."/>
            <person name="Goldman W.E."/>
            <person name="Michael T."/>
            <person name="Cuomo C.A."/>
            <person name="Sil A."/>
            <person name="Beyhan S."/>
        </authorList>
    </citation>
    <scope>NUCLEOTIDE SEQUENCE</scope>
    <source>
        <strain evidence="1">WU24</strain>
    </source>
</reference>